<dbReference type="InterPro" id="IPR043130">
    <property type="entry name" value="CDP-OH_PTrfase_TM_dom"/>
</dbReference>
<comment type="caution">
    <text evidence="4">The sequence shown here is derived from an EMBL/GenBank/DDBJ whole genome shotgun (WGS) entry which is preliminary data.</text>
</comment>
<protein>
    <submittedName>
        <fullName evidence="4">Protein sorting system archaetidylserine synthase</fullName>
    </submittedName>
</protein>
<evidence type="ECO:0000256" key="1">
    <source>
        <dbReference type="ARBA" id="ARBA00022679"/>
    </source>
</evidence>
<evidence type="ECO:0000313" key="5">
    <source>
        <dbReference type="Proteomes" id="UP001596296"/>
    </source>
</evidence>
<sequence>MKPRFAGRFGLADAVTVTNAAVGFIAVIAATIDVELAARLVLFGAIADALDGIVARARGSSAAGEHLDSLADVASFGVAPATLVAVTVVESGATFPDPFFVLGIAIPAVYVAMAVTRLGLYAAYDLESEETEGVQSTLAATLVAAAVLAGYTDPAVLVAGTAVLAALMVSRVTYPDLHAQDAAVMGVVQAVAVLHTGYWGRVFAFALLFLAGGYLVFAPWFYWRDRLDVGALWGGDGAGNAGGGPNDPGRRDDD</sequence>
<dbReference type="Pfam" id="PF01066">
    <property type="entry name" value="CDP-OH_P_transf"/>
    <property type="match status" value="1"/>
</dbReference>
<feature type="transmembrane region" description="Helical" evidence="3">
    <location>
        <begin position="136"/>
        <end position="169"/>
    </location>
</feature>
<dbReference type="RefSeq" id="WP_379745068.1">
    <property type="nucleotide sequence ID" value="NZ_JBHSVN010000001.1"/>
</dbReference>
<proteinExistence type="inferred from homology"/>
<dbReference type="InterPro" id="IPR000462">
    <property type="entry name" value="CDP-OH_P_trans"/>
</dbReference>
<keyword evidence="3" id="KW-0812">Transmembrane</keyword>
<dbReference type="Gene3D" id="1.20.120.1760">
    <property type="match status" value="1"/>
</dbReference>
<keyword evidence="1 2" id="KW-0808">Transferase</keyword>
<accession>A0ABD5UVG0</accession>
<evidence type="ECO:0000313" key="4">
    <source>
        <dbReference type="EMBL" id="MFC6893410.1"/>
    </source>
</evidence>
<dbReference type="NCBIfam" id="NF038086">
    <property type="entry name" value="anchor_synt_A"/>
    <property type="match status" value="1"/>
</dbReference>
<keyword evidence="5" id="KW-1185">Reference proteome</keyword>
<name>A0ABD5UVG0_9EURY</name>
<dbReference type="EMBL" id="JBHSXL010000009">
    <property type="protein sequence ID" value="MFC6893410.1"/>
    <property type="molecule type" value="Genomic_DNA"/>
</dbReference>
<evidence type="ECO:0000256" key="2">
    <source>
        <dbReference type="RuleBase" id="RU003750"/>
    </source>
</evidence>
<dbReference type="GO" id="GO:0016740">
    <property type="term" value="F:transferase activity"/>
    <property type="evidence" value="ECO:0007669"/>
    <property type="project" value="UniProtKB-KW"/>
</dbReference>
<feature type="transmembrane region" description="Helical" evidence="3">
    <location>
        <begin position="100"/>
        <end position="124"/>
    </location>
</feature>
<organism evidence="4 5">
    <name type="scientific">Halopenitus salinus</name>
    <dbReference type="NCBI Taxonomy" id="1198295"/>
    <lineage>
        <taxon>Archaea</taxon>
        <taxon>Methanobacteriati</taxon>
        <taxon>Methanobacteriota</taxon>
        <taxon>Stenosarchaea group</taxon>
        <taxon>Halobacteria</taxon>
        <taxon>Halobacteriales</taxon>
        <taxon>Haloferacaceae</taxon>
        <taxon>Halopenitus</taxon>
    </lineage>
</organism>
<feature type="transmembrane region" description="Helical" evidence="3">
    <location>
        <begin position="202"/>
        <end position="223"/>
    </location>
</feature>
<keyword evidence="3" id="KW-0472">Membrane</keyword>
<dbReference type="AlphaFoldDB" id="A0ABD5UVG0"/>
<evidence type="ECO:0000256" key="3">
    <source>
        <dbReference type="SAM" id="Phobius"/>
    </source>
</evidence>
<reference evidence="4 5" key="1">
    <citation type="journal article" date="2019" name="Int. J. Syst. Evol. Microbiol.">
        <title>The Global Catalogue of Microorganisms (GCM) 10K type strain sequencing project: providing services to taxonomists for standard genome sequencing and annotation.</title>
        <authorList>
            <consortium name="The Broad Institute Genomics Platform"/>
            <consortium name="The Broad Institute Genome Sequencing Center for Infectious Disease"/>
            <person name="Wu L."/>
            <person name="Ma J."/>
        </authorList>
    </citation>
    <scope>NUCLEOTIDE SEQUENCE [LARGE SCALE GENOMIC DNA]</scope>
    <source>
        <strain evidence="4 5">SKJ47</strain>
    </source>
</reference>
<dbReference type="InterPro" id="IPR048254">
    <property type="entry name" value="CDP_ALCOHOL_P_TRANSF_CS"/>
</dbReference>
<dbReference type="PROSITE" id="PS00379">
    <property type="entry name" value="CDP_ALCOHOL_P_TRANSF"/>
    <property type="match status" value="1"/>
</dbReference>
<keyword evidence="3" id="KW-1133">Transmembrane helix</keyword>
<dbReference type="Proteomes" id="UP001596296">
    <property type="component" value="Unassembled WGS sequence"/>
</dbReference>
<gene>
    <name evidence="4" type="ORF">ACFQE9_12460</name>
</gene>
<comment type="similarity">
    <text evidence="2">Belongs to the CDP-alcohol phosphatidyltransferase class-I family.</text>
</comment>